<protein>
    <submittedName>
        <fullName evidence="2">M20 family metallopeptidase</fullName>
    </submittedName>
</protein>
<comment type="caution">
    <text evidence="2">The sequence shown here is derived from an EMBL/GenBank/DDBJ whole genome shotgun (WGS) entry which is preliminary data.</text>
</comment>
<sequence length="468" mass="47451">MPTPAPDGPLPSAPLPPDPSYLAAVQAQVDAAARAAEPLSSSAQGAPEDLVRAVVDAVEALGPRLVALSHDLAEHPETAFEEHRSAGVLADLASERGLDVERGAHGLPTALRADVTGGGGTGAGGGGSPVVAVMSEYDALPGIGHACGHNVIAAAGLGAVLGLAALGDRLPGGVRWLGTPAEEGGGGKETMAQHGALDGVDAAVMVHPFGYDVADHLFLGRRQLRATFTGVTAHASAQPFMGRNALDAVALAYQGVGLHRQQMPPSDRLHCVVTEGGDRPNVVPGRAQVLFYLRSERPETLRVLSERLDAICRGAALMTGCGVDLAWDENPATLPVRANAPLAGRWGARMAERGRPVLPSGVVPALLAASTDFGNVSYRVPSLHPMIAVSDPGTSLHTREFAAAAAGPDGDRAVVDGAVGLALVVLDHLADPDLRAAVHADFAAAGGAVDVARYFDAPTAAPAPGGAA</sequence>
<dbReference type="InterPro" id="IPR036264">
    <property type="entry name" value="Bact_exopeptidase_dim_dom"/>
</dbReference>
<dbReference type="Gene3D" id="3.40.630.10">
    <property type="entry name" value="Zn peptidases"/>
    <property type="match status" value="1"/>
</dbReference>
<dbReference type="InterPro" id="IPR052030">
    <property type="entry name" value="Peptidase_M20/M20A_hydrolases"/>
</dbReference>
<dbReference type="InterPro" id="IPR011650">
    <property type="entry name" value="Peptidase_M20_dimer"/>
</dbReference>
<dbReference type="Proteomes" id="UP000555552">
    <property type="component" value="Unassembled WGS sequence"/>
</dbReference>
<dbReference type="PANTHER" id="PTHR30575">
    <property type="entry name" value="PEPTIDASE M20"/>
    <property type="match status" value="1"/>
</dbReference>
<dbReference type="CDD" id="cd03887">
    <property type="entry name" value="M20_Acy1L2"/>
    <property type="match status" value="1"/>
</dbReference>
<dbReference type="NCBIfam" id="TIGR01891">
    <property type="entry name" value="amidohydrolases"/>
    <property type="match status" value="1"/>
</dbReference>
<dbReference type="FunFam" id="3.30.70.360:FF:000004">
    <property type="entry name" value="Peptidase M20 domain-containing protein 2"/>
    <property type="match status" value="1"/>
</dbReference>
<dbReference type="GO" id="GO:0071713">
    <property type="term" value="F:para-aminobenzoyl-glutamate hydrolase activity"/>
    <property type="evidence" value="ECO:0007669"/>
    <property type="project" value="TreeGrafter"/>
</dbReference>
<gene>
    <name evidence="2" type="ORF">HLB09_08325</name>
</gene>
<dbReference type="SUPFAM" id="SSF55031">
    <property type="entry name" value="Bacterial exopeptidase dimerisation domain"/>
    <property type="match status" value="1"/>
</dbReference>
<dbReference type="SUPFAM" id="SSF53187">
    <property type="entry name" value="Zn-dependent exopeptidases"/>
    <property type="match status" value="1"/>
</dbReference>
<dbReference type="EMBL" id="JABEMA010000098">
    <property type="protein sequence ID" value="NNH23095.1"/>
    <property type="molecule type" value="Genomic_DNA"/>
</dbReference>
<dbReference type="GO" id="GO:0005737">
    <property type="term" value="C:cytoplasm"/>
    <property type="evidence" value="ECO:0007669"/>
    <property type="project" value="TreeGrafter"/>
</dbReference>
<reference evidence="2 3" key="1">
    <citation type="submission" date="2020-05" db="EMBL/GenBank/DDBJ databases">
        <title>MicrobeNet Type strains.</title>
        <authorList>
            <person name="Nicholson A.C."/>
        </authorList>
    </citation>
    <scope>NUCLEOTIDE SEQUENCE [LARGE SCALE GENOMIC DNA]</scope>
    <source>
        <strain evidence="2 3">JCM 14547</strain>
    </source>
</reference>
<dbReference type="Pfam" id="PF07687">
    <property type="entry name" value="M20_dimer"/>
    <property type="match status" value="1"/>
</dbReference>
<evidence type="ECO:0000313" key="3">
    <source>
        <dbReference type="Proteomes" id="UP000555552"/>
    </source>
</evidence>
<dbReference type="Gene3D" id="3.30.70.360">
    <property type="match status" value="1"/>
</dbReference>
<dbReference type="InterPro" id="IPR002933">
    <property type="entry name" value="Peptidase_M20"/>
</dbReference>
<evidence type="ECO:0000259" key="1">
    <source>
        <dbReference type="Pfam" id="PF07687"/>
    </source>
</evidence>
<dbReference type="AlphaFoldDB" id="A0A849BNV5"/>
<dbReference type="GO" id="GO:0016805">
    <property type="term" value="F:dipeptidase activity"/>
    <property type="evidence" value="ECO:0007669"/>
    <property type="project" value="TreeGrafter"/>
</dbReference>
<evidence type="ECO:0000313" key="2">
    <source>
        <dbReference type="EMBL" id="NNH23095.1"/>
    </source>
</evidence>
<proteinExistence type="predicted"/>
<dbReference type="RefSeq" id="WP_171202924.1">
    <property type="nucleotide sequence ID" value="NZ_BAAANP010000052.1"/>
</dbReference>
<dbReference type="InterPro" id="IPR017439">
    <property type="entry name" value="Amidohydrolase"/>
</dbReference>
<name>A0A849BNV5_9ACTN</name>
<keyword evidence="3" id="KW-1185">Reference proteome</keyword>
<dbReference type="PANTHER" id="PTHR30575:SF0">
    <property type="entry name" value="XAA-ARG DIPEPTIDASE"/>
    <property type="match status" value="1"/>
</dbReference>
<dbReference type="Pfam" id="PF01546">
    <property type="entry name" value="Peptidase_M20"/>
    <property type="match status" value="1"/>
</dbReference>
<organism evidence="2 3">
    <name type="scientific">Pseudokineococcus marinus</name>
    <dbReference type="NCBI Taxonomy" id="351215"/>
    <lineage>
        <taxon>Bacteria</taxon>
        <taxon>Bacillati</taxon>
        <taxon>Actinomycetota</taxon>
        <taxon>Actinomycetes</taxon>
        <taxon>Kineosporiales</taxon>
        <taxon>Kineosporiaceae</taxon>
        <taxon>Pseudokineococcus</taxon>
    </lineage>
</organism>
<dbReference type="GO" id="GO:0046657">
    <property type="term" value="P:folic acid catabolic process"/>
    <property type="evidence" value="ECO:0007669"/>
    <property type="project" value="TreeGrafter"/>
</dbReference>
<feature type="domain" description="Peptidase M20 dimerisation" evidence="1">
    <location>
        <begin position="223"/>
        <end position="313"/>
    </location>
</feature>
<accession>A0A849BNV5</accession>